<keyword evidence="9" id="KW-1185">Reference proteome</keyword>
<dbReference type="RefSeq" id="WP_143185754.1">
    <property type="nucleotide sequence ID" value="NZ_FNVB01000005.1"/>
</dbReference>
<accession>A0A1H6CRY1</accession>
<dbReference type="GO" id="GO:0003700">
    <property type="term" value="F:DNA-binding transcription factor activity"/>
    <property type="evidence" value="ECO:0007669"/>
    <property type="project" value="TreeGrafter"/>
</dbReference>
<accession>A0A1I1NQ28</accession>
<dbReference type="EMBL" id="FNVB01000005">
    <property type="protein sequence ID" value="SEG75527.1"/>
    <property type="molecule type" value="Genomic_DNA"/>
</dbReference>
<dbReference type="Gene3D" id="1.10.357.10">
    <property type="entry name" value="Tetracycline Repressor, domain 2"/>
    <property type="match status" value="1"/>
</dbReference>
<evidence type="ECO:0000313" key="9">
    <source>
        <dbReference type="Proteomes" id="UP000199690"/>
    </source>
</evidence>
<dbReference type="Pfam" id="PF13977">
    <property type="entry name" value="TetR_C_6"/>
    <property type="match status" value="1"/>
</dbReference>
<dbReference type="Proteomes" id="UP000236729">
    <property type="component" value="Unassembled WGS sequence"/>
</dbReference>
<protein>
    <submittedName>
        <fullName evidence="7">Transcriptional regulator, TetR family</fullName>
    </submittedName>
</protein>
<dbReference type="Pfam" id="PF00440">
    <property type="entry name" value="TetR_N"/>
    <property type="match status" value="1"/>
</dbReference>
<keyword evidence="2" id="KW-0805">Transcription regulation</keyword>
<name>A0A1H6CRY1_9PSEU</name>
<organism evidence="7 10">
    <name type="scientific">Saccharopolyspora kobensis</name>
    <dbReference type="NCBI Taxonomy" id="146035"/>
    <lineage>
        <taxon>Bacteria</taxon>
        <taxon>Bacillati</taxon>
        <taxon>Actinomycetota</taxon>
        <taxon>Actinomycetes</taxon>
        <taxon>Pseudonocardiales</taxon>
        <taxon>Pseudonocardiaceae</taxon>
        <taxon>Saccharopolyspora</taxon>
    </lineage>
</organism>
<reference evidence="9 10" key="1">
    <citation type="submission" date="2016-10" db="EMBL/GenBank/DDBJ databases">
        <authorList>
            <person name="Varghese N."/>
            <person name="Submissions S."/>
        </authorList>
    </citation>
    <scope>NUCLEOTIDE SEQUENCE [LARGE SCALE GENOMIC DNA]</scope>
    <source>
        <strain evidence="10">ATCC 20501</strain>
        <strain evidence="8 9">CGMCC 4.3529</strain>
    </source>
</reference>
<evidence type="ECO:0000256" key="5">
    <source>
        <dbReference type="PROSITE-ProRule" id="PRU00335"/>
    </source>
</evidence>
<dbReference type="InterPro" id="IPR050109">
    <property type="entry name" value="HTH-type_TetR-like_transc_reg"/>
</dbReference>
<evidence type="ECO:0000313" key="10">
    <source>
        <dbReference type="Proteomes" id="UP000236729"/>
    </source>
</evidence>
<proteinExistence type="predicted"/>
<dbReference type="InterPro" id="IPR001647">
    <property type="entry name" value="HTH_TetR"/>
</dbReference>
<evidence type="ECO:0000256" key="3">
    <source>
        <dbReference type="ARBA" id="ARBA00023125"/>
    </source>
</evidence>
<dbReference type="PANTHER" id="PTHR30055:SF228">
    <property type="entry name" value="TRANSCRIPTIONAL REGULATOR-RELATED"/>
    <property type="match status" value="1"/>
</dbReference>
<evidence type="ECO:0000256" key="1">
    <source>
        <dbReference type="ARBA" id="ARBA00022491"/>
    </source>
</evidence>
<dbReference type="InterPro" id="IPR009057">
    <property type="entry name" value="Homeodomain-like_sf"/>
</dbReference>
<evidence type="ECO:0000256" key="2">
    <source>
        <dbReference type="ARBA" id="ARBA00023015"/>
    </source>
</evidence>
<dbReference type="PANTHER" id="PTHR30055">
    <property type="entry name" value="HTH-TYPE TRANSCRIPTIONAL REGULATOR RUTR"/>
    <property type="match status" value="1"/>
</dbReference>
<dbReference type="SUPFAM" id="SSF46689">
    <property type="entry name" value="Homeodomain-like"/>
    <property type="match status" value="1"/>
</dbReference>
<gene>
    <name evidence="7" type="ORF">SAMN02982929_03460</name>
    <name evidence="8" type="ORF">SAMN05216506_10254</name>
</gene>
<feature type="domain" description="HTH tetR-type" evidence="6">
    <location>
        <begin position="8"/>
        <end position="68"/>
    </location>
</feature>
<feature type="DNA-binding region" description="H-T-H motif" evidence="5">
    <location>
        <begin position="31"/>
        <end position="50"/>
    </location>
</feature>
<dbReference type="EMBL" id="FOME01000002">
    <property type="protein sequence ID" value="SFC96873.1"/>
    <property type="molecule type" value="Genomic_DNA"/>
</dbReference>
<reference evidence="7" key="2">
    <citation type="submission" date="2016-10" db="EMBL/GenBank/DDBJ databases">
        <authorList>
            <person name="de Groot N.N."/>
        </authorList>
    </citation>
    <scope>NUCLEOTIDE SEQUENCE [LARGE SCALE GENOMIC DNA]</scope>
    <source>
        <strain evidence="7">ATCC 20501</strain>
    </source>
</reference>
<dbReference type="SMR" id="A0A1H6CRY1"/>
<keyword evidence="1" id="KW-0678">Repressor</keyword>
<dbReference type="InterPro" id="IPR036271">
    <property type="entry name" value="Tet_transcr_reg_TetR-rel_C_sf"/>
</dbReference>
<keyword evidence="3 5" id="KW-0238">DNA-binding</keyword>
<dbReference type="AlphaFoldDB" id="A0A1H6CRY1"/>
<dbReference type="PROSITE" id="PS50977">
    <property type="entry name" value="HTH_TETR_2"/>
    <property type="match status" value="1"/>
</dbReference>
<evidence type="ECO:0000259" key="6">
    <source>
        <dbReference type="PROSITE" id="PS50977"/>
    </source>
</evidence>
<evidence type="ECO:0000313" key="8">
    <source>
        <dbReference type="EMBL" id="SFC96873.1"/>
    </source>
</evidence>
<evidence type="ECO:0000256" key="4">
    <source>
        <dbReference type="ARBA" id="ARBA00023163"/>
    </source>
</evidence>
<dbReference type="InterPro" id="IPR039538">
    <property type="entry name" value="BetI_C"/>
</dbReference>
<dbReference type="SUPFAM" id="SSF48498">
    <property type="entry name" value="Tetracyclin repressor-like, C-terminal domain"/>
    <property type="match status" value="1"/>
</dbReference>
<evidence type="ECO:0000313" key="7">
    <source>
        <dbReference type="EMBL" id="SEG75527.1"/>
    </source>
</evidence>
<keyword evidence="4" id="KW-0804">Transcription</keyword>
<dbReference type="GO" id="GO:0000976">
    <property type="term" value="F:transcription cis-regulatory region binding"/>
    <property type="evidence" value="ECO:0007669"/>
    <property type="project" value="TreeGrafter"/>
</dbReference>
<sequence length="195" mass="21669">MPKIVDHEERRWELVRAVWAVIRERGVAGASVRAVARQAGWSPSSVQYYFSSQSQLLLFALRAISEAAERRLLAADLPGDPRGRALAQLERLLPTDPDARVATEIWVAFLSLVLVDDEAGELNAGDTRAVADLCREVLDELSAAGLVAEHRDLELETRLLHALFDGIALHSVTAPGLMPPDRIRQLLEYHLDHLR</sequence>
<dbReference type="Proteomes" id="UP000199690">
    <property type="component" value="Unassembled WGS sequence"/>
</dbReference>